<keyword evidence="1 6" id="KW-0378">Hydrolase</keyword>
<dbReference type="AlphaFoldDB" id="A0A7K1STZ0"/>
<feature type="binding site" evidence="4">
    <location>
        <position position="123"/>
    </location>
    <ligand>
        <name>substrate</name>
    </ligand>
</feature>
<dbReference type="GO" id="GO:0052757">
    <property type="term" value="F:chondroitin hydrolase activity"/>
    <property type="evidence" value="ECO:0007669"/>
    <property type="project" value="TreeGrafter"/>
</dbReference>
<dbReference type="InterPro" id="IPR052369">
    <property type="entry name" value="UG_Glycosaminoglycan_Hydrolase"/>
</dbReference>
<dbReference type="Gene3D" id="1.50.10.10">
    <property type="match status" value="1"/>
</dbReference>
<dbReference type="RefSeq" id="WP_157564472.1">
    <property type="nucleotide sequence ID" value="NZ_WPIK01000003.1"/>
</dbReference>
<evidence type="ECO:0000256" key="3">
    <source>
        <dbReference type="PIRSR" id="PIRSR610905-1"/>
    </source>
</evidence>
<dbReference type="SUPFAM" id="SSF48208">
    <property type="entry name" value="Six-hairpin glycosidases"/>
    <property type="match status" value="1"/>
</dbReference>
<feature type="active site" description="Nucleophile" evidence="3">
    <location>
        <position position="123"/>
    </location>
</feature>
<feature type="binding site" evidence="4">
    <location>
        <position position="253"/>
    </location>
    <ligand>
        <name>substrate</name>
    </ligand>
</feature>
<dbReference type="GO" id="GO:0000272">
    <property type="term" value="P:polysaccharide catabolic process"/>
    <property type="evidence" value="ECO:0007669"/>
    <property type="project" value="TreeGrafter"/>
</dbReference>
<sequence length="403" mass="45237">MENRSLILLLFAALNISALNSLAQKKSHFTTKPEIIKLIYKNLKDADAQYQFLIDHTPADSLPRSFSKNGKWINSSSEYWTSGFVPGTLWYLYGATNANVLKQDALKKLKLLEKEQHNTGSHDIGFMMYCSYGNAYRIDPDNAYKNILLNSAKSLSTRFNKNVGCILSWNSAPGQFRVIIDNMMNLELLMWATKASGDSTYAKIAIAHANTTMKNHFRPDYSSYHLVIYNPETGAVIKKQTAQGAADESAWARGQSWGLYGFTMMYGYTKDPKYLAQADHIAAFILNHPNLPSDKVPYWDYNAPNIPDAYRDASAAAIMASAFIELAGYTNAANSKKYLETAETIIRTLSSPQYKATYGTNGGYILKHSVGHLPKNSEVDVPLTYADYYFVEAMLRYKALNKQ</sequence>
<evidence type="ECO:0000256" key="2">
    <source>
        <dbReference type="ARBA" id="ARBA00038358"/>
    </source>
</evidence>
<evidence type="ECO:0000256" key="4">
    <source>
        <dbReference type="PIRSR" id="PIRSR610905-2"/>
    </source>
</evidence>
<feature type="signal peptide" evidence="5">
    <location>
        <begin position="1"/>
        <end position="23"/>
    </location>
</feature>
<protein>
    <submittedName>
        <fullName evidence="6">Glucuronyl hydrolase</fullName>
    </submittedName>
</protein>
<evidence type="ECO:0000256" key="1">
    <source>
        <dbReference type="ARBA" id="ARBA00022801"/>
    </source>
</evidence>
<accession>A0A7K1STZ0</accession>
<dbReference type="PANTHER" id="PTHR36845">
    <property type="entry name" value="HYDROLASE, PUTATIVE (AFU_ORTHOLOGUE AFUA_7G05090)-RELATED"/>
    <property type="match status" value="1"/>
</dbReference>
<feature type="active site" description="Proton donor" evidence="3">
    <location>
        <position position="181"/>
    </location>
</feature>
<keyword evidence="7" id="KW-1185">Reference proteome</keyword>
<feature type="binding site" evidence="4">
    <location>
        <position position="241"/>
    </location>
    <ligand>
        <name>substrate</name>
    </ligand>
</feature>
<gene>
    <name evidence="6" type="ORF">GO621_04180</name>
</gene>
<proteinExistence type="inferred from homology"/>
<dbReference type="Pfam" id="PF07470">
    <property type="entry name" value="Glyco_hydro_88"/>
    <property type="match status" value="1"/>
</dbReference>
<evidence type="ECO:0000313" key="6">
    <source>
        <dbReference type="EMBL" id="MVN20728.1"/>
    </source>
</evidence>
<evidence type="ECO:0000313" key="7">
    <source>
        <dbReference type="Proteomes" id="UP000462014"/>
    </source>
</evidence>
<dbReference type="InterPro" id="IPR012341">
    <property type="entry name" value="6hp_glycosidase-like_sf"/>
</dbReference>
<dbReference type="InterPro" id="IPR010905">
    <property type="entry name" value="Glyco_hydro_88"/>
</dbReference>
<name>A0A7K1STZ0_9SPHI</name>
<organism evidence="6 7">
    <name type="scientific">Mucilaginibacter arboris</name>
    <dbReference type="NCBI Taxonomy" id="2682090"/>
    <lineage>
        <taxon>Bacteria</taxon>
        <taxon>Pseudomonadati</taxon>
        <taxon>Bacteroidota</taxon>
        <taxon>Sphingobacteriia</taxon>
        <taxon>Sphingobacteriales</taxon>
        <taxon>Sphingobacteriaceae</taxon>
        <taxon>Mucilaginibacter</taxon>
    </lineage>
</organism>
<keyword evidence="5" id="KW-0732">Signal</keyword>
<feature type="chain" id="PRO_5029643343" evidence="5">
    <location>
        <begin position="24"/>
        <end position="403"/>
    </location>
</feature>
<feature type="binding site" evidence="4">
    <location>
        <position position="181"/>
    </location>
    <ligand>
        <name>substrate</name>
    </ligand>
</feature>
<dbReference type="PANTHER" id="PTHR36845:SF1">
    <property type="entry name" value="HYDROLASE, PUTATIVE (AFU_ORTHOLOGUE AFUA_7G05090)-RELATED"/>
    <property type="match status" value="1"/>
</dbReference>
<evidence type="ECO:0000256" key="5">
    <source>
        <dbReference type="SAM" id="SignalP"/>
    </source>
</evidence>
<comment type="similarity">
    <text evidence="2">Belongs to the glycosyl hydrolase 88 family.</text>
</comment>
<feature type="binding site" evidence="4">
    <location>
        <position position="257"/>
    </location>
    <ligand>
        <name>substrate</name>
    </ligand>
</feature>
<dbReference type="EMBL" id="WPIK01000003">
    <property type="protein sequence ID" value="MVN20728.1"/>
    <property type="molecule type" value="Genomic_DNA"/>
</dbReference>
<comment type="caution">
    <text evidence="6">The sequence shown here is derived from an EMBL/GenBank/DDBJ whole genome shotgun (WGS) entry which is preliminary data.</text>
</comment>
<dbReference type="InterPro" id="IPR008928">
    <property type="entry name" value="6-hairpin_glycosidase_sf"/>
</dbReference>
<dbReference type="Proteomes" id="UP000462014">
    <property type="component" value="Unassembled WGS sequence"/>
</dbReference>
<reference evidence="6 7" key="1">
    <citation type="submission" date="2019-12" db="EMBL/GenBank/DDBJ databases">
        <title>Mucilaginibacter sp. HMF7410 genome sequencing and assembly.</title>
        <authorList>
            <person name="Kang H."/>
            <person name="Cha I."/>
            <person name="Kim H."/>
            <person name="Joh K."/>
        </authorList>
    </citation>
    <scope>NUCLEOTIDE SEQUENCE [LARGE SCALE GENOMIC DNA]</scope>
    <source>
        <strain evidence="6 7">HMF7410</strain>
    </source>
</reference>